<comment type="caution">
    <text evidence="1">The sequence shown here is derived from an EMBL/GenBank/DDBJ whole genome shotgun (WGS) entry which is preliminary data.</text>
</comment>
<dbReference type="AlphaFoldDB" id="A0A6N7L0S9"/>
<sequence length="131" mass="14073">MTGDSHGPFGLVLLDPKARTGAPSDDGFRERLADWLLFMVPMFIAEQRHATADEIDRARSDALEQIASHGDDLQFGGRYQSSSRTALAKGFAVLARAEGGVTALGVHACTAPHPYCPGERATTPDLCETMK</sequence>
<protein>
    <submittedName>
        <fullName evidence="1">Uncharacterized protein</fullName>
    </submittedName>
</protein>
<keyword evidence="2" id="KW-1185">Reference proteome</keyword>
<evidence type="ECO:0000313" key="1">
    <source>
        <dbReference type="EMBL" id="MQS17241.1"/>
    </source>
</evidence>
<accession>A0A6N7L0S9</accession>
<reference evidence="1 2" key="1">
    <citation type="submission" date="2019-09" db="EMBL/GenBank/DDBJ databases">
        <title>Genome Sequences of Streptomyces kaniharaensis ATCC 21070.</title>
        <authorList>
            <person name="Zhu W."/>
            <person name="De Crecy-Lagard V."/>
            <person name="Richards N.G."/>
        </authorList>
    </citation>
    <scope>NUCLEOTIDE SEQUENCE [LARGE SCALE GENOMIC DNA]</scope>
    <source>
        <strain evidence="1 2">SF-557</strain>
    </source>
</reference>
<dbReference type="RefSeq" id="WP_153469779.1">
    <property type="nucleotide sequence ID" value="NZ_WBOF01000004.1"/>
</dbReference>
<organism evidence="1 2">
    <name type="scientific">Streptomyces kaniharaensis</name>
    <dbReference type="NCBI Taxonomy" id="212423"/>
    <lineage>
        <taxon>Bacteria</taxon>
        <taxon>Bacillati</taxon>
        <taxon>Actinomycetota</taxon>
        <taxon>Actinomycetes</taxon>
        <taxon>Kitasatosporales</taxon>
        <taxon>Streptomycetaceae</taxon>
        <taxon>Streptomyces</taxon>
    </lineage>
</organism>
<dbReference type="Proteomes" id="UP000450000">
    <property type="component" value="Unassembled WGS sequence"/>
</dbReference>
<evidence type="ECO:0000313" key="2">
    <source>
        <dbReference type="Proteomes" id="UP000450000"/>
    </source>
</evidence>
<gene>
    <name evidence="1" type="ORF">F7Q99_34950</name>
</gene>
<dbReference type="OrthoDB" id="4177497at2"/>
<proteinExistence type="predicted"/>
<name>A0A6N7L0S9_9ACTN</name>
<dbReference type="EMBL" id="WBOF01000004">
    <property type="protein sequence ID" value="MQS17241.1"/>
    <property type="molecule type" value="Genomic_DNA"/>
</dbReference>